<accession>A0AA39LX72</accession>
<feature type="domain" description="BPTI/Kunitz inhibitor" evidence="1">
    <location>
        <begin position="1"/>
        <end position="43"/>
    </location>
</feature>
<dbReference type="Proteomes" id="UP001175271">
    <property type="component" value="Unassembled WGS sequence"/>
</dbReference>
<feature type="domain" description="BPTI/Kunitz inhibitor" evidence="1">
    <location>
        <begin position="940"/>
        <end position="990"/>
    </location>
</feature>
<dbReference type="InterPro" id="IPR028150">
    <property type="entry name" value="Lustrin_cystein"/>
</dbReference>
<feature type="domain" description="BPTI/Kunitz inhibitor" evidence="1">
    <location>
        <begin position="521"/>
        <end position="571"/>
    </location>
</feature>
<dbReference type="PROSITE" id="PS00280">
    <property type="entry name" value="BPTI_KUNITZ_1"/>
    <property type="match status" value="1"/>
</dbReference>
<evidence type="ECO:0000313" key="3">
    <source>
        <dbReference type="Proteomes" id="UP001175271"/>
    </source>
</evidence>
<dbReference type="AlphaFoldDB" id="A0AA39LX72"/>
<dbReference type="SUPFAM" id="SSF57362">
    <property type="entry name" value="BPTI-like"/>
    <property type="match status" value="11"/>
</dbReference>
<organism evidence="2 3">
    <name type="scientific">Steinernema hermaphroditum</name>
    <dbReference type="NCBI Taxonomy" id="289476"/>
    <lineage>
        <taxon>Eukaryota</taxon>
        <taxon>Metazoa</taxon>
        <taxon>Ecdysozoa</taxon>
        <taxon>Nematoda</taxon>
        <taxon>Chromadorea</taxon>
        <taxon>Rhabditida</taxon>
        <taxon>Tylenchina</taxon>
        <taxon>Panagrolaimomorpha</taxon>
        <taxon>Strongyloidoidea</taxon>
        <taxon>Steinernematidae</taxon>
        <taxon>Steinernema</taxon>
    </lineage>
</organism>
<dbReference type="InterPro" id="IPR006150">
    <property type="entry name" value="Cys_repeat_1"/>
</dbReference>
<dbReference type="Pfam" id="PF00014">
    <property type="entry name" value="Kunitz_BPTI"/>
    <property type="match status" value="11"/>
</dbReference>
<dbReference type="CDD" id="cd00109">
    <property type="entry name" value="Kunitz-type"/>
    <property type="match status" value="2"/>
</dbReference>
<name>A0AA39LX72_9BILA</name>
<dbReference type="Gene3D" id="4.10.410.10">
    <property type="entry name" value="Pancreatic trypsin inhibitor Kunitz domain"/>
    <property type="match status" value="11"/>
</dbReference>
<gene>
    <name evidence="2" type="ORF">QR680_006309</name>
</gene>
<feature type="domain" description="BPTI/Kunitz inhibitor" evidence="1">
    <location>
        <begin position="733"/>
        <end position="783"/>
    </location>
</feature>
<dbReference type="SMART" id="SM00289">
    <property type="entry name" value="WR1"/>
    <property type="match status" value="9"/>
</dbReference>
<keyword evidence="3" id="KW-1185">Reference proteome</keyword>
<proteinExistence type="predicted"/>
<comment type="caution">
    <text evidence="2">The sequence shown here is derived from an EMBL/GenBank/DDBJ whole genome shotgun (WGS) entry which is preliminary data.</text>
</comment>
<reference evidence="2" key="1">
    <citation type="submission" date="2023-06" db="EMBL/GenBank/DDBJ databases">
        <title>Genomic analysis of the entomopathogenic nematode Steinernema hermaphroditum.</title>
        <authorList>
            <person name="Schwarz E.M."/>
            <person name="Heppert J.K."/>
            <person name="Baniya A."/>
            <person name="Schwartz H.T."/>
            <person name="Tan C.-H."/>
            <person name="Antoshechkin I."/>
            <person name="Sternberg P.W."/>
            <person name="Goodrich-Blair H."/>
            <person name="Dillman A.R."/>
        </authorList>
    </citation>
    <scope>NUCLEOTIDE SEQUENCE</scope>
    <source>
        <strain evidence="2">PS9179</strain>
        <tissue evidence="2">Whole animal</tissue>
    </source>
</reference>
<protein>
    <recommendedName>
        <fullName evidence="1">BPTI/Kunitz inhibitor domain-containing protein</fullName>
    </recommendedName>
</protein>
<dbReference type="GO" id="GO:0004867">
    <property type="term" value="F:serine-type endopeptidase inhibitor activity"/>
    <property type="evidence" value="ECO:0007669"/>
    <property type="project" value="InterPro"/>
</dbReference>
<dbReference type="SMART" id="SM00131">
    <property type="entry name" value="KU"/>
    <property type="match status" value="11"/>
</dbReference>
<dbReference type="PROSITE" id="PS50279">
    <property type="entry name" value="BPTI_KUNITZ_2"/>
    <property type="match status" value="11"/>
</dbReference>
<feature type="domain" description="BPTI/Kunitz inhibitor" evidence="1">
    <location>
        <begin position="415"/>
        <end position="465"/>
    </location>
</feature>
<dbReference type="EMBL" id="JAUCMV010000003">
    <property type="protein sequence ID" value="KAK0412610.1"/>
    <property type="molecule type" value="Genomic_DNA"/>
</dbReference>
<dbReference type="PANTHER" id="PTHR46339">
    <property type="entry name" value="PROTEIN CBG15282-RELATED"/>
    <property type="match status" value="1"/>
</dbReference>
<dbReference type="CDD" id="cd22593">
    <property type="entry name" value="Kunitz_conkunitzin"/>
    <property type="match status" value="9"/>
</dbReference>
<evidence type="ECO:0000313" key="2">
    <source>
        <dbReference type="EMBL" id="KAK0412610.1"/>
    </source>
</evidence>
<feature type="domain" description="BPTI/Kunitz inhibitor" evidence="1">
    <location>
        <begin position="626"/>
        <end position="676"/>
    </location>
</feature>
<dbReference type="InterPro" id="IPR020901">
    <property type="entry name" value="Prtase_inh_Kunz-CS"/>
</dbReference>
<evidence type="ECO:0000259" key="1">
    <source>
        <dbReference type="PROSITE" id="PS50279"/>
    </source>
</evidence>
<dbReference type="Pfam" id="PF14625">
    <property type="entry name" value="Lustrin_cystein"/>
    <property type="match status" value="9"/>
</dbReference>
<dbReference type="InterPro" id="IPR002223">
    <property type="entry name" value="Kunitz_BPTI"/>
</dbReference>
<dbReference type="InterPro" id="IPR053014">
    <property type="entry name" value="Cuticle_assoc_divergent"/>
</dbReference>
<feature type="domain" description="BPTI/Kunitz inhibitor" evidence="1">
    <location>
        <begin position="837"/>
        <end position="887"/>
    </location>
</feature>
<feature type="domain" description="BPTI/Kunitz inhibitor" evidence="1">
    <location>
        <begin position="204"/>
        <end position="254"/>
    </location>
</feature>
<feature type="domain" description="BPTI/Kunitz inhibitor" evidence="1">
    <location>
        <begin position="301"/>
        <end position="365"/>
    </location>
</feature>
<feature type="domain" description="BPTI/Kunitz inhibitor" evidence="1">
    <location>
        <begin position="1026"/>
        <end position="1076"/>
    </location>
</feature>
<feature type="domain" description="BPTI/Kunitz inhibitor" evidence="1">
    <location>
        <begin position="96"/>
        <end position="146"/>
    </location>
</feature>
<dbReference type="InterPro" id="IPR036880">
    <property type="entry name" value="Kunitz_BPTI_sf"/>
</dbReference>
<sequence length="1082" mass="119495">MGDYSLTRWTYEPTTKTCVPFDYHGFQGNQNNFLTREDCERRCPVYENPCKAGEPFLINNRPQICNPNSPCPSNYYCHIGARDEAMCCPVQGGDPCGQPMDRGLGSSQLQRWYWNMAQQRCLPFNYCGQKGTQNNFLSQQDCERTCYEMDNPCALGTPQLGTDNRPLQCSLQSNACGPSFWCHIGAVPQTTVCCPGRVPEPQVCQQPMALGSGDASLPRWFYDQFQRKCVQFTYKGRYGNQNNFLTQQACEGACNVYVNVCPYGEPLLEGGRPKPCTFGSDSCGPNHWCHLGLVPDEYQCCPGEPRNPAACNGLPSAVGVAGAPAPPASRWFFDTADKTCKEFQYQGRKGNQNNFLTEEDCKKTCDVFVNPCNLPISMPPQSCSPTANTCGAGSWCHVGETPQTTICCPSEGDPCLLPQARGTGSGFLDRWYYDAQTGSCQPFTYTGVRGNQNNFLSRADCEQTCAPNPCAEGRPFMGVDGRAQTCSASANMNTCPSGYWCHIGAATPTTVCCPGASNNICNLPMSTGEGNANLERFYFDSLTKTCRSFSYGGLKGNQNNFLSLRACQLSCQPLDNPCIGQPATTAAGQILFCSATNKDTCPVNFWCHLGATPETTVCCPGATNPCSVPLAPGTGNSNLARWYYNADDRACVPFEYNGKRGNQNNFETQAECQRTCPVFENPCMGDVEKVDGKPRKCSPIKGDSCGRGHFCLAVEGDIVGESGYCCPSMGDPCNTYLNEGEGLKQLPRWYFNPRTQQCHPFTYRGKKGNENNFLTQRTCEERCQPIENACFGGEEPLRREGRILQCQHNSGCPHSHYCHQGVTPRASVCCKKRGDVCDQQLMAGIGDASLARFHYSQVDDRCVEFNYTGLGGNENNFLSRQECELACPGYKGYCPHGKPLVQKGKIQTCGISTICPRNYLCHVTRKETRSVCCSDPAHFCLMEKDPGPCDQKLVKYAYNRTMGICQRFEYGGCSGNLNNFDSLETCTEDSLWPPIDYSEETLQHTHTHTLNEHWTKTNSYRLEQLCLLSIDRGACGGRVTRFAFDRRTNSCISFEYTGCGGNLNNFQSLEDCRSTCGQIGFR</sequence>
<dbReference type="PRINTS" id="PR00759">
    <property type="entry name" value="BASICPTASE"/>
</dbReference>